<proteinExistence type="predicted"/>
<evidence type="ECO:0000256" key="1">
    <source>
        <dbReference type="SAM" id="MobiDB-lite"/>
    </source>
</evidence>
<dbReference type="HOGENOM" id="CLU_084854_0_0_1"/>
<evidence type="ECO:0000313" key="2">
    <source>
        <dbReference type="EMBL" id="ETS62015.1"/>
    </source>
</evidence>
<feature type="region of interest" description="Disordered" evidence="1">
    <location>
        <begin position="156"/>
        <end position="297"/>
    </location>
</feature>
<dbReference type="EMBL" id="AWNI01000012">
    <property type="protein sequence ID" value="ETS62015.1"/>
    <property type="molecule type" value="Genomic_DNA"/>
</dbReference>
<sequence length="297" mass="32531">MAETAGASASTPSARKPRGANPSTDYKSLFLKSKDKYDRVSTDHTDLVANVGKAALKQQKLREELDFLLDAIASKQAQRVRIEQAHRDRALELEREAAAAVAAAAAARQHASSLGSRDAKRDRGAYDSRFHAAAAADDYRPYSARYADQVSYAAYESTDRTRYASPPPHPPHAVAGSASSQRGDAYPASETTSPPRALPRDPYAPASYRRPTSQSPPVAHRARAYDQQSPPFRHEAHHAYRESTPPLPPPAAVASSAGAAVKRPRPISVERELLETEQGYDQDPRHRTHHTKRARND</sequence>
<protein>
    <submittedName>
        <fullName evidence="2">Uncharacterized protein</fullName>
    </submittedName>
</protein>
<feature type="compositionally biased region" description="Basic and acidic residues" evidence="1">
    <location>
        <begin position="232"/>
        <end position="241"/>
    </location>
</feature>
<dbReference type="Proteomes" id="UP000019462">
    <property type="component" value="Unassembled WGS sequence"/>
</dbReference>
<gene>
    <name evidence="2" type="ORF">PaG_03569</name>
</gene>
<feature type="compositionally biased region" description="Basic residues" evidence="1">
    <location>
        <begin position="286"/>
        <end position="297"/>
    </location>
</feature>
<feature type="region of interest" description="Disordered" evidence="1">
    <location>
        <begin position="1"/>
        <end position="27"/>
    </location>
</feature>
<keyword evidence="3" id="KW-1185">Reference proteome</keyword>
<accession>W3VKH1</accession>
<comment type="caution">
    <text evidence="2">The sequence shown here is derived from an EMBL/GenBank/DDBJ whole genome shotgun (WGS) entry which is preliminary data.</text>
</comment>
<reference evidence="2 3" key="1">
    <citation type="journal article" date="2014" name="Genome Announc.">
        <title>Genome sequence of the basidiomycetous fungus Pseudozyma aphidis DSM70725, an efficient producer of biosurfactant mannosylerythritol lipids.</title>
        <authorList>
            <person name="Lorenz S."/>
            <person name="Guenther M."/>
            <person name="Grumaz C."/>
            <person name="Rupp S."/>
            <person name="Zibek S."/>
            <person name="Sohn K."/>
        </authorList>
    </citation>
    <scope>NUCLEOTIDE SEQUENCE [LARGE SCALE GENOMIC DNA]</scope>
    <source>
        <strain evidence="3">ATCC 32657 / CBS 517.83 / DSM 70725 / JCM 10318 / NBRC 10182 / NRRL Y-7954 / St-0401</strain>
    </source>
</reference>
<feature type="compositionally biased region" description="Low complexity" evidence="1">
    <location>
        <begin position="252"/>
        <end position="261"/>
    </location>
</feature>
<evidence type="ECO:0000313" key="3">
    <source>
        <dbReference type="Proteomes" id="UP000019462"/>
    </source>
</evidence>
<organism evidence="2 3">
    <name type="scientific">Moesziomyces aphidis</name>
    <name type="common">Pseudozyma aphidis</name>
    <dbReference type="NCBI Taxonomy" id="84754"/>
    <lineage>
        <taxon>Eukaryota</taxon>
        <taxon>Fungi</taxon>
        <taxon>Dikarya</taxon>
        <taxon>Basidiomycota</taxon>
        <taxon>Ustilaginomycotina</taxon>
        <taxon>Ustilaginomycetes</taxon>
        <taxon>Ustilaginales</taxon>
        <taxon>Ustilaginaceae</taxon>
        <taxon>Moesziomyces</taxon>
    </lineage>
</organism>
<name>W3VKH1_MOEAP</name>
<dbReference type="OrthoDB" id="2442602at2759"/>
<dbReference type="AlphaFoldDB" id="W3VKH1"/>